<dbReference type="EMBL" id="JBHFFA010000002">
    <property type="protein sequence ID" value="KAL2642347.1"/>
    <property type="molecule type" value="Genomic_DNA"/>
</dbReference>
<gene>
    <name evidence="2" type="ORF">R1flu_009934</name>
</gene>
<accession>A0ABD1Z7S7</accession>
<feature type="compositionally biased region" description="Basic and acidic residues" evidence="1">
    <location>
        <begin position="72"/>
        <end position="93"/>
    </location>
</feature>
<evidence type="ECO:0000313" key="2">
    <source>
        <dbReference type="EMBL" id="KAL2642347.1"/>
    </source>
</evidence>
<feature type="region of interest" description="Disordered" evidence="1">
    <location>
        <begin position="42"/>
        <end position="93"/>
    </location>
</feature>
<name>A0ABD1Z7S7_9MARC</name>
<protein>
    <submittedName>
        <fullName evidence="2">Uncharacterized protein</fullName>
    </submittedName>
</protein>
<comment type="caution">
    <text evidence="2">The sequence shown here is derived from an EMBL/GenBank/DDBJ whole genome shotgun (WGS) entry which is preliminary data.</text>
</comment>
<evidence type="ECO:0000313" key="3">
    <source>
        <dbReference type="Proteomes" id="UP001605036"/>
    </source>
</evidence>
<evidence type="ECO:0000256" key="1">
    <source>
        <dbReference type="SAM" id="MobiDB-lite"/>
    </source>
</evidence>
<proteinExistence type="predicted"/>
<reference evidence="2 3" key="1">
    <citation type="submission" date="2024-09" db="EMBL/GenBank/DDBJ databases">
        <title>Chromosome-scale assembly of Riccia fluitans.</title>
        <authorList>
            <person name="Paukszto L."/>
            <person name="Sawicki J."/>
            <person name="Karawczyk K."/>
            <person name="Piernik-Szablinska J."/>
            <person name="Szczecinska M."/>
            <person name="Mazdziarz M."/>
        </authorList>
    </citation>
    <scope>NUCLEOTIDE SEQUENCE [LARGE SCALE GENOMIC DNA]</scope>
    <source>
        <strain evidence="2">Rf_01</strain>
        <tissue evidence="2">Aerial parts of the thallus</tissue>
    </source>
</reference>
<keyword evidence="3" id="KW-1185">Reference proteome</keyword>
<dbReference type="AlphaFoldDB" id="A0ABD1Z7S7"/>
<feature type="compositionally biased region" description="Polar residues" evidence="1">
    <location>
        <begin position="42"/>
        <end position="51"/>
    </location>
</feature>
<organism evidence="2 3">
    <name type="scientific">Riccia fluitans</name>
    <dbReference type="NCBI Taxonomy" id="41844"/>
    <lineage>
        <taxon>Eukaryota</taxon>
        <taxon>Viridiplantae</taxon>
        <taxon>Streptophyta</taxon>
        <taxon>Embryophyta</taxon>
        <taxon>Marchantiophyta</taxon>
        <taxon>Marchantiopsida</taxon>
        <taxon>Marchantiidae</taxon>
        <taxon>Marchantiales</taxon>
        <taxon>Ricciaceae</taxon>
        <taxon>Riccia</taxon>
    </lineage>
</organism>
<dbReference type="Proteomes" id="UP001605036">
    <property type="component" value="Unassembled WGS sequence"/>
</dbReference>
<sequence>MRVEAIRSVVSTAEGTNCECVATFGESAAGGSICEWAMRQSSRDGCSSRGSPPSADCTPVTHGVLDSQVEPEAVRAERGHVGDGCRGTAKEPA</sequence>